<protein>
    <submittedName>
        <fullName evidence="4">Alkaline phosphatase D</fullName>
        <ecNumber evidence="4">3.1.3.1</ecNumber>
    </submittedName>
</protein>
<keyword evidence="5" id="KW-1185">Reference proteome</keyword>
<dbReference type="InterPro" id="IPR029052">
    <property type="entry name" value="Metallo-depent_PP-like"/>
</dbReference>
<dbReference type="CDD" id="cd07389">
    <property type="entry name" value="MPP_PhoD"/>
    <property type="match status" value="1"/>
</dbReference>
<keyword evidence="1" id="KW-0732">Signal</keyword>
<dbReference type="PANTHER" id="PTHR43606">
    <property type="entry name" value="PHOSPHATASE, PUTATIVE (AFU_ORTHOLOGUE AFUA_6G08710)-RELATED"/>
    <property type="match status" value="1"/>
</dbReference>
<dbReference type="PANTHER" id="PTHR43606:SF2">
    <property type="entry name" value="ALKALINE PHOSPHATASE FAMILY PROTEIN (AFU_ORTHOLOGUE AFUA_5G03860)"/>
    <property type="match status" value="1"/>
</dbReference>
<dbReference type="InterPro" id="IPR018946">
    <property type="entry name" value="PhoD-like_MPP"/>
</dbReference>
<evidence type="ECO:0000256" key="1">
    <source>
        <dbReference type="SAM" id="SignalP"/>
    </source>
</evidence>
<dbReference type="Pfam" id="PF16655">
    <property type="entry name" value="PhoD_N"/>
    <property type="match status" value="1"/>
</dbReference>
<dbReference type="EMBL" id="JAAOYM010000001">
    <property type="protein sequence ID" value="NIJ10311.1"/>
    <property type="molecule type" value="Genomic_DNA"/>
</dbReference>
<dbReference type="SUPFAM" id="SSF56300">
    <property type="entry name" value="Metallo-dependent phosphatases"/>
    <property type="match status" value="1"/>
</dbReference>
<dbReference type="Gene3D" id="2.60.40.380">
    <property type="entry name" value="Purple acid phosphatase-like, N-terminal"/>
    <property type="match status" value="1"/>
</dbReference>
<dbReference type="InterPro" id="IPR038607">
    <property type="entry name" value="PhoD-like_sf"/>
</dbReference>
<proteinExistence type="predicted"/>
<dbReference type="PROSITE" id="PS51318">
    <property type="entry name" value="TAT"/>
    <property type="match status" value="1"/>
</dbReference>
<comment type="caution">
    <text evidence="4">The sequence shown here is derived from an EMBL/GenBank/DDBJ whole genome shotgun (WGS) entry which is preliminary data.</text>
</comment>
<evidence type="ECO:0000313" key="5">
    <source>
        <dbReference type="Proteomes" id="UP000545493"/>
    </source>
</evidence>
<dbReference type="Pfam" id="PF09423">
    <property type="entry name" value="PhoD"/>
    <property type="match status" value="1"/>
</dbReference>
<dbReference type="InterPro" id="IPR032093">
    <property type="entry name" value="PhoD_N"/>
</dbReference>
<reference evidence="4 5" key="1">
    <citation type="submission" date="2020-03" db="EMBL/GenBank/DDBJ databases">
        <title>Sequencing the genomes of 1000 actinobacteria strains.</title>
        <authorList>
            <person name="Klenk H.-P."/>
        </authorList>
    </citation>
    <scope>NUCLEOTIDE SEQUENCE [LARGE SCALE GENOMIC DNA]</scope>
    <source>
        <strain evidence="4 5">DSM 45685</strain>
    </source>
</reference>
<dbReference type="Gene3D" id="3.60.21.70">
    <property type="entry name" value="PhoD-like phosphatase"/>
    <property type="match status" value="1"/>
</dbReference>
<evidence type="ECO:0000259" key="2">
    <source>
        <dbReference type="Pfam" id="PF09423"/>
    </source>
</evidence>
<keyword evidence="4" id="KW-0378">Hydrolase</keyword>
<organism evidence="4 5">
    <name type="scientific">Saccharomonospora amisosensis</name>
    <dbReference type="NCBI Taxonomy" id="1128677"/>
    <lineage>
        <taxon>Bacteria</taxon>
        <taxon>Bacillati</taxon>
        <taxon>Actinomycetota</taxon>
        <taxon>Actinomycetes</taxon>
        <taxon>Pseudonocardiales</taxon>
        <taxon>Pseudonocardiaceae</taxon>
        <taxon>Saccharomonospora</taxon>
    </lineage>
</organism>
<feature type="domain" description="Phospholipase D N-terminal" evidence="3">
    <location>
        <begin position="40"/>
        <end position="136"/>
    </location>
</feature>
<gene>
    <name evidence="4" type="ORF">FHU38_000655</name>
</gene>
<accession>A0A7X5ULP3</accession>
<dbReference type="GO" id="GO:0004035">
    <property type="term" value="F:alkaline phosphatase activity"/>
    <property type="evidence" value="ECO:0007669"/>
    <property type="project" value="UniProtKB-EC"/>
</dbReference>
<evidence type="ECO:0000259" key="3">
    <source>
        <dbReference type="Pfam" id="PF16655"/>
    </source>
</evidence>
<dbReference type="InterPro" id="IPR006311">
    <property type="entry name" value="TAT_signal"/>
</dbReference>
<feature type="chain" id="PRO_5030913328" evidence="1">
    <location>
        <begin position="28"/>
        <end position="515"/>
    </location>
</feature>
<dbReference type="AlphaFoldDB" id="A0A7X5ULP3"/>
<dbReference type="InterPro" id="IPR052900">
    <property type="entry name" value="Phospholipid_Metab_Enz"/>
</dbReference>
<dbReference type="RefSeq" id="WP_167166341.1">
    <property type="nucleotide sequence ID" value="NZ_JAAOYM010000001.1"/>
</dbReference>
<sequence>MSLTRRTALLGGSALGAAAFSGWSAKAATAALPREYPFTLGVASGDPAPDGVVLWTRLAPQPLAPDGGMAAGDVQVLWQVATDEHFADVVRAGSARAKSEWAHSVHVEVEGLLPDRVYYYRFRVGRQLSPVGRTRTTPPVGAPVSSLALAAVSCQSLPAGRYAAYRHIAERDLDIVLHLGDYIYEGRGPAQPSAGPDRRHLPFKATTSLEDYRIRHAQYRLDPDLQAAHASVAFLCVPDDHEVVNNMAGDYGANGNADPETFPRRRAAAYHAYYEHMPLRRSSLPSGPDMSLYRRFSYGDLAEIRLLDTRQYRTPQVDGPTFQPLPSDAYDPDRTLTGPEQERWLLEGLASSTARWNVIAQQVYLAAIDMDTADGQAYNTDKWDGYPAARSRITGFLHRQQPRNPIVLSGDVHAAMVNDITLEHDPTSPVVATEFIGSSISSGKGNNALFESALPHNPQVRYYNGRERGYLSCEVGRDVWTSDLWFVDDPSDAASRVRRDVSYVVEDGRLGAQPA</sequence>
<feature type="signal peptide" evidence="1">
    <location>
        <begin position="1"/>
        <end position="27"/>
    </location>
</feature>
<feature type="domain" description="PhoD-like phosphatase metallophosphatase" evidence="2">
    <location>
        <begin position="149"/>
        <end position="484"/>
    </location>
</feature>
<dbReference type="EC" id="3.1.3.1" evidence="4"/>
<evidence type="ECO:0000313" key="4">
    <source>
        <dbReference type="EMBL" id="NIJ10311.1"/>
    </source>
</evidence>
<dbReference type="Proteomes" id="UP000545493">
    <property type="component" value="Unassembled WGS sequence"/>
</dbReference>
<name>A0A7X5ULP3_9PSEU</name>